<keyword evidence="6" id="KW-0597">Phosphoprotein</keyword>
<dbReference type="Pfam" id="PF00689">
    <property type="entry name" value="Cation_ATPase_C"/>
    <property type="match status" value="1"/>
</dbReference>
<dbReference type="SUPFAM" id="SSF81653">
    <property type="entry name" value="Calcium ATPase, transduction domain A"/>
    <property type="match status" value="1"/>
</dbReference>
<dbReference type="GO" id="GO:0005388">
    <property type="term" value="F:P-type calcium transporter activity"/>
    <property type="evidence" value="ECO:0007669"/>
    <property type="project" value="UniProtKB-EC"/>
</dbReference>
<dbReference type="GeneTree" id="ENSGT00940000155668"/>
<feature type="transmembrane region" description="Helical" evidence="20">
    <location>
        <begin position="820"/>
        <end position="843"/>
    </location>
</feature>
<dbReference type="FunFam" id="2.70.150.10:FF:000143">
    <property type="entry name" value="Calcium-transporting ATPase"/>
    <property type="match status" value="1"/>
</dbReference>
<dbReference type="FunFam" id="3.40.1110.10:FF:000003">
    <property type="entry name" value="Calcium-transporting ATPase"/>
    <property type="match status" value="1"/>
</dbReference>
<comment type="function">
    <text evidence="20">Catalyzes the hydrolysis of ATP coupled with the transport of calcium.</text>
</comment>
<feature type="transmembrane region" description="Helical" evidence="20">
    <location>
        <begin position="746"/>
        <end position="769"/>
    </location>
</feature>
<name>A0A674ACD9_SALTR</name>
<comment type="subcellular location">
    <subcellularLocation>
        <location evidence="3">Endoplasmic reticulum membrane</location>
        <topology evidence="3">Multi-pass membrane protein</topology>
    </subcellularLocation>
    <subcellularLocation>
        <location evidence="20">Membrane</location>
        <topology evidence="20">Multi-pass membrane protein</topology>
    </subcellularLocation>
    <subcellularLocation>
        <location evidence="2">Sarcoplasmic reticulum membrane</location>
        <topology evidence="2">Multi-pass membrane protein</topology>
    </subcellularLocation>
</comment>
<reference evidence="22" key="1">
    <citation type="submission" date="2025-08" db="UniProtKB">
        <authorList>
            <consortium name="Ensembl"/>
        </authorList>
    </citation>
    <scope>IDENTIFICATION</scope>
</reference>
<accession>A0A674ACD9</accession>
<evidence type="ECO:0000256" key="16">
    <source>
        <dbReference type="ARBA" id="ARBA00022967"/>
    </source>
</evidence>
<proteinExistence type="inferred from homology"/>
<dbReference type="GO" id="GO:0046872">
    <property type="term" value="F:metal ion binding"/>
    <property type="evidence" value="ECO:0007669"/>
    <property type="project" value="UniProtKB-KW"/>
</dbReference>
<dbReference type="FunFam" id="3.40.50.1000:FF:000005">
    <property type="entry name" value="Calcium-transporting ATPase 1"/>
    <property type="match status" value="1"/>
</dbReference>
<dbReference type="Pfam" id="PF00122">
    <property type="entry name" value="E1-E2_ATPase"/>
    <property type="match status" value="1"/>
</dbReference>
<evidence type="ECO:0000256" key="4">
    <source>
        <dbReference type="ARBA" id="ARBA00005675"/>
    </source>
</evidence>
<dbReference type="InterPro" id="IPR059000">
    <property type="entry name" value="ATPase_P-type_domA"/>
</dbReference>
<keyword evidence="10 20" id="KW-0547">Nucleotide-binding</keyword>
<dbReference type="SMART" id="SM00831">
    <property type="entry name" value="Cation_ATPase_N"/>
    <property type="match status" value="1"/>
</dbReference>
<evidence type="ECO:0000256" key="5">
    <source>
        <dbReference type="ARBA" id="ARBA00022448"/>
    </source>
</evidence>
<gene>
    <name evidence="22" type="primary">LOC115204006</name>
</gene>
<dbReference type="PRINTS" id="PR00119">
    <property type="entry name" value="CATATPASE"/>
</dbReference>
<evidence type="ECO:0000256" key="6">
    <source>
        <dbReference type="ARBA" id="ARBA00022553"/>
    </source>
</evidence>
<sequence length="964" mass="105790">MENAHTKTVEEVYSHFNVNESTGLGVDQVKRQREKWGPNGKSLWELVVEQFEDLLVRILLLAACISFVLAWFEEGEETITAFVEPFVILLILIANAIVGVWQERNAENAIEALKEYEPEMGKVYRQDRKSVQRIKSRDLVPGDIVEVAVGDKVPADIRLTSIKSTTLRVDQSILTGESVSVIKHTDPVPDPRAVNQDKKNMLFCGTNIAAGKAVGVVVATGVNTEIGKIRDEMAATEQERTPLQQKLDEFGEQLSKVISLICIAVWLINIGHFNDPVHGGSWIRGAVYYFKIAVALAVAAIPEGLPAVITTCLALGTRRMAKKNAIVRSLPSVETLGCTSVICSDKTGTLTTNQMSVYSLPVFVCSLKEFTITGSTYAPEGQVYHDGKPVKSSQYDGLVEMASICALCNDSSLDYNETKGVYEKVGEATETALTCLVEKMNVFDTNVKGMSKIERANACNSVIKQLMKKEFTLEFSRDRKSMSVYCTPNKARSSIGKMFVKGAPEGVIDRCTHIRVGGKKVPLTPGIKDKVLSVIREYGTGRDTLRCLALATKDNPVAKEDMVLEDSNRFIEYETDLTFVGCVGMLDPPRAEVAASIKLCRLAGIRVIMITGDNKGTAVAICRRIGIFSDHDDVSSMAFTGREFDDLSPAAQRDAVVNARCFARVEPSHKSKIVEFLQSMDEITAMTGDGVNDAPALKKAEIGIAMGSGTAVAKSASEMVLADDNFSTIVAAVEEGRAIYNNMKQFIRYLISSNVGEVVCIFLTAALGFPEALIPVQLLWVNLVTDGLPATALGFNPPDLDIMNKVPRNAREPLISGWLFFRYLAIGCYVGAATVGAASWWFVAAADGPRITFYQLSHFLQCGPDNPEFEGLECELFESPYPMTMALSVLVTIEMCNALNSVSENQSLLRMPPWENMWLLGAICLSMSLHFLILYVEPLPVRLPALIMGLRLPEMLSRTNMFWS</sequence>
<dbReference type="SUPFAM" id="SSF81660">
    <property type="entry name" value="Metal cation-transporting ATPase, ATP-binding domain N"/>
    <property type="match status" value="1"/>
</dbReference>
<dbReference type="PANTHER" id="PTHR42861">
    <property type="entry name" value="CALCIUM-TRANSPORTING ATPASE"/>
    <property type="match status" value="1"/>
</dbReference>
<feature type="transmembrane region" description="Helical" evidence="20">
    <location>
        <begin position="78"/>
        <end position="101"/>
    </location>
</feature>
<organism evidence="22 23">
    <name type="scientific">Salmo trutta</name>
    <name type="common">Brown trout</name>
    <dbReference type="NCBI Taxonomy" id="8032"/>
    <lineage>
        <taxon>Eukaryota</taxon>
        <taxon>Metazoa</taxon>
        <taxon>Chordata</taxon>
        <taxon>Craniata</taxon>
        <taxon>Vertebrata</taxon>
        <taxon>Euteleostomi</taxon>
        <taxon>Actinopterygii</taxon>
        <taxon>Neopterygii</taxon>
        <taxon>Teleostei</taxon>
        <taxon>Protacanthopterygii</taxon>
        <taxon>Salmoniformes</taxon>
        <taxon>Salmonidae</taxon>
        <taxon>Salmoninae</taxon>
        <taxon>Salmo</taxon>
    </lineage>
</organism>
<keyword evidence="16" id="KW-1278">Translocase</keyword>
<dbReference type="InterPro" id="IPR004014">
    <property type="entry name" value="ATPase_P-typ_cation-transptr_N"/>
</dbReference>
<feature type="domain" description="Cation-transporting P-type ATPase N-terminal" evidence="21">
    <location>
        <begin position="3"/>
        <end position="71"/>
    </location>
</feature>
<keyword evidence="9" id="KW-0479">Metal-binding</keyword>
<dbReference type="SUPFAM" id="SSF56784">
    <property type="entry name" value="HAD-like"/>
    <property type="match status" value="1"/>
</dbReference>
<dbReference type="GO" id="GO:0033017">
    <property type="term" value="C:sarcoplasmic reticulum membrane"/>
    <property type="evidence" value="ECO:0007669"/>
    <property type="project" value="UniProtKB-SubCell"/>
</dbReference>
<dbReference type="Pfam" id="PF13246">
    <property type="entry name" value="Cation_ATPase"/>
    <property type="match status" value="1"/>
</dbReference>
<evidence type="ECO:0000259" key="21">
    <source>
        <dbReference type="SMART" id="SM00831"/>
    </source>
</evidence>
<dbReference type="Gene3D" id="3.40.50.1000">
    <property type="entry name" value="HAD superfamily/HAD-like"/>
    <property type="match status" value="1"/>
</dbReference>
<evidence type="ECO:0000256" key="15">
    <source>
        <dbReference type="ARBA" id="ARBA00022951"/>
    </source>
</evidence>
<dbReference type="NCBIfam" id="TIGR01116">
    <property type="entry name" value="ATPase-IIA1_Ca"/>
    <property type="match status" value="1"/>
</dbReference>
<dbReference type="InterPro" id="IPR023298">
    <property type="entry name" value="ATPase_P-typ_TM_dom_sf"/>
</dbReference>
<feature type="transmembrane region" description="Helical" evidence="20">
    <location>
        <begin position="292"/>
        <end position="315"/>
    </location>
</feature>
<evidence type="ECO:0000256" key="17">
    <source>
        <dbReference type="ARBA" id="ARBA00022989"/>
    </source>
</evidence>
<dbReference type="SUPFAM" id="SSF81665">
    <property type="entry name" value="Calcium ATPase, transmembrane domain M"/>
    <property type="match status" value="1"/>
</dbReference>
<dbReference type="InterPro" id="IPR036412">
    <property type="entry name" value="HAD-like_sf"/>
</dbReference>
<dbReference type="Ensembl" id="ENSSTUT00000059858.1">
    <property type="protein sequence ID" value="ENSSTUP00000057104.1"/>
    <property type="gene ID" value="ENSSTUG00000019858.1"/>
</dbReference>
<dbReference type="InterPro" id="IPR044492">
    <property type="entry name" value="P_typ_ATPase_HD_dom"/>
</dbReference>
<keyword evidence="8 20" id="KW-0812">Transmembrane</keyword>
<dbReference type="InterPro" id="IPR001757">
    <property type="entry name" value="P_typ_ATPase"/>
</dbReference>
<dbReference type="NCBIfam" id="TIGR01494">
    <property type="entry name" value="ATPase_P-type"/>
    <property type="match status" value="3"/>
</dbReference>
<dbReference type="InterPro" id="IPR023214">
    <property type="entry name" value="HAD_sf"/>
</dbReference>
<dbReference type="InterPro" id="IPR006068">
    <property type="entry name" value="ATPase_P-typ_cation-transptr_C"/>
</dbReference>
<dbReference type="Gene3D" id="2.70.150.10">
    <property type="entry name" value="Calcium-transporting ATPase, cytoplasmic transduction domain A"/>
    <property type="match status" value="1"/>
</dbReference>
<dbReference type="Gene3D" id="3.40.1110.10">
    <property type="entry name" value="Calcium-transporting ATPase, cytoplasmic domain N"/>
    <property type="match status" value="1"/>
</dbReference>
<keyword evidence="17 20" id="KW-1133">Transmembrane helix</keyword>
<dbReference type="SFLD" id="SFLDF00027">
    <property type="entry name" value="p-type_atpase"/>
    <property type="match status" value="1"/>
</dbReference>
<keyword evidence="14" id="KW-0460">Magnesium</keyword>
<keyword evidence="13 20" id="KW-0067">ATP-binding</keyword>
<reference evidence="22" key="2">
    <citation type="submission" date="2025-09" db="UniProtKB">
        <authorList>
            <consortium name="Ensembl"/>
        </authorList>
    </citation>
    <scope>IDENTIFICATION</scope>
</reference>
<evidence type="ECO:0000256" key="8">
    <source>
        <dbReference type="ARBA" id="ARBA00022692"/>
    </source>
</evidence>
<dbReference type="GO" id="GO:0005524">
    <property type="term" value="F:ATP binding"/>
    <property type="evidence" value="ECO:0007669"/>
    <property type="project" value="UniProtKB-KW"/>
</dbReference>
<evidence type="ECO:0000256" key="14">
    <source>
        <dbReference type="ARBA" id="ARBA00022842"/>
    </source>
</evidence>
<evidence type="ECO:0000256" key="12">
    <source>
        <dbReference type="ARBA" id="ARBA00022837"/>
    </source>
</evidence>
<keyword evidence="7 20" id="KW-0109">Calcium transport</keyword>
<comment type="similarity">
    <text evidence="4 20">Belongs to the cation transport ATPase (P-type) (TC 3.A.3) family. Type IIA subfamily.</text>
</comment>
<dbReference type="InterPro" id="IPR008250">
    <property type="entry name" value="ATPase_P-typ_transduc_dom_A_sf"/>
</dbReference>
<feature type="transmembrane region" description="Helical" evidence="20">
    <location>
        <begin position="254"/>
        <end position="272"/>
    </location>
</feature>
<keyword evidence="12 20" id="KW-0106">Calcium</keyword>
<keyword evidence="23" id="KW-1185">Reference proteome</keyword>
<dbReference type="Pfam" id="PF00690">
    <property type="entry name" value="Cation_ATPase_N"/>
    <property type="match status" value="1"/>
</dbReference>
<keyword evidence="15" id="KW-0703">Sarcoplasmic reticulum</keyword>
<dbReference type="FunFam" id="1.20.1110.10:FF:000065">
    <property type="entry name" value="Sarcoplasmic/endoplasmic reticulum calcium ATPase 1"/>
    <property type="match status" value="3"/>
</dbReference>
<dbReference type="PRINTS" id="PR00120">
    <property type="entry name" value="HATPASE"/>
</dbReference>
<evidence type="ECO:0000313" key="22">
    <source>
        <dbReference type="Ensembl" id="ENSSTUP00000057104.1"/>
    </source>
</evidence>
<dbReference type="Proteomes" id="UP000472277">
    <property type="component" value="Chromosome 12"/>
</dbReference>
<keyword evidence="5 20" id="KW-0813">Transport</keyword>
<comment type="caution">
    <text evidence="20">Lacks conserved residue(s) required for the propagation of feature annotation.</text>
</comment>
<dbReference type="AlphaFoldDB" id="A0A674ACD9"/>
<dbReference type="SFLD" id="SFLDG00002">
    <property type="entry name" value="C1.7:_P-type_atpase_like"/>
    <property type="match status" value="1"/>
</dbReference>
<dbReference type="PROSITE" id="PS00154">
    <property type="entry name" value="ATPASE_E1_E2"/>
    <property type="match status" value="1"/>
</dbReference>
<evidence type="ECO:0000256" key="20">
    <source>
        <dbReference type="RuleBase" id="RU361146"/>
    </source>
</evidence>
<evidence type="ECO:0000313" key="23">
    <source>
        <dbReference type="Proteomes" id="UP000472277"/>
    </source>
</evidence>
<protein>
    <recommendedName>
        <fullName evidence="20">Calcium-transporting ATPase</fullName>
        <ecNumber evidence="20">7.2.2.10</ecNumber>
    </recommendedName>
</protein>
<dbReference type="InterPro" id="IPR005782">
    <property type="entry name" value="P-type_ATPase_IIA"/>
</dbReference>
<evidence type="ECO:0000256" key="2">
    <source>
        <dbReference type="ARBA" id="ARBA00004326"/>
    </source>
</evidence>
<evidence type="ECO:0000256" key="1">
    <source>
        <dbReference type="ARBA" id="ARBA00001946"/>
    </source>
</evidence>
<keyword evidence="11" id="KW-0256">Endoplasmic reticulum</keyword>
<keyword evidence="18 20" id="KW-0406">Ion transport</keyword>
<comment type="catalytic activity">
    <reaction evidence="20">
        <text>Ca(2+)(in) + ATP + H2O = Ca(2+)(out) + ADP + phosphate + H(+)</text>
        <dbReference type="Rhea" id="RHEA:18105"/>
        <dbReference type="ChEBI" id="CHEBI:15377"/>
        <dbReference type="ChEBI" id="CHEBI:15378"/>
        <dbReference type="ChEBI" id="CHEBI:29108"/>
        <dbReference type="ChEBI" id="CHEBI:30616"/>
        <dbReference type="ChEBI" id="CHEBI:43474"/>
        <dbReference type="ChEBI" id="CHEBI:456216"/>
        <dbReference type="EC" id="7.2.2.10"/>
    </reaction>
</comment>
<dbReference type="Gene3D" id="1.20.1110.10">
    <property type="entry name" value="Calcium-transporting ATPase, transmembrane domain"/>
    <property type="match status" value="1"/>
</dbReference>
<feature type="transmembrane region" description="Helical" evidence="20">
    <location>
        <begin position="917"/>
        <end position="936"/>
    </location>
</feature>
<evidence type="ECO:0000256" key="9">
    <source>
        <dbReference type="ARBA" id="ARBA00022723"/>
    </source>
</evidence>
<evidence type="ECO:0000256" key="7">
    <source>
        <dbReference type="ARBA" id="ARBA00022568"/>
    </source>
</evidence>
<dbReference type="InterPro" id="IPR018303">
    <property type="entry name" value="ATPase_P-typ_P_site"/>
</dbReference>
<evidence type="ECO:0000256" key="10">
    <source>
        <dbReference type="ARBA" id="ARBA00022741"/>
    </source>
</evidence>
<evidence type="ECO:0000256" key="18">
    <source>
        <dbReference type="ARBA" id="ARBA00023065"/>
    </source>
</evidence>
<evidence type="ECO:0000256" key="19">
    <source>
        <dbReference type="ARBA" id="ARBA00023136"/>
    </source>
</evidence>
<dbReference type="InterPro" id="IPR023299">
    <property type="entry name" value="ATPase_P-typ_cyto_dom_N"/>
</dbReference>
<evidence type="ECO:0000256" key="3">
    <source>
        <dbReference type="ARBA" id="ARBA00004477"/>
    </source>
</evidence>
<dbReference type="GO" id="GO:0016887">
    <property type="term" value="F:ATP hydrolysis activity"/>
    <property type="evidence" value="ECO:0007669"/>
    <property type="project" value="InterPro"/>
</dbReference>
<evidence type="ECO:0000256" key="13">
    <source>
        <dbReference type="ARBA" id="ARBA00022840"/>
    </source>
</evidence>
<dbReference type="CDD" id="cd02083">
    <property type="entry name" value="P-type_ATPase_SERCA"/>
    <property type="match status" value="1"/>
</dbReference>
<comment type="cofactor">
    <cofactor evidence="1">
        <name>Mg(2+)</name>
        <dbReference type="ChEBI" id="CHEBI:18420"/>
    </cofactor>
</comment>
<dbReference type="SFLD" id="SFLDS00003">
    <property type="entry name" value="Haloacid_Dehalogenase"/>
    <property type="match status" value="1"/>
</dbReference>
<dbReference type="EC" id="7.2.2.10" evidence="20"/>
<evidence type="ECO:0000256" key="11">
    <source>
        <dbReference type="ARBA" id="ARBA00022824"/>
    </source>
</evidence>
<keyword evidence="19 20" id="KW-0472">Membrane</keyword>
<dbReference type="Pfam" id="PF08282">
    <property type="entry name" value="Hydrolase_3"/>
    <property type="match status" value="1"/>
</dbReference>
<feature type="transmembrane region" description="Helical" evidence="20">
    <location>
        <begin position="54"/>
        <end position="72"/>
    </location>
</feature>